<dbReference type="InterPro" id="IPR003661">
    <property type="entry name" value="HisK_dim/P_dom"/>
</dbReference>
<dbReference type="GO" id="GO:0005886">
    <property type="term" value="C:plasma membrane"/>
    <property type="evidence" value="ECO:0007669"/>
    <property type="project" value="UniProtKB-SubCell"/>
</dbReference>
<dbReference type="GO" id="GO:0005524">
    <property type="term" value="F:ATP binding"/>
    <property type="evidence" value="ECO:0007669"/>
    <property type="project" value="UniProtKB-KW"/>
</dbReference>
<dbReference type="EMBL" id="SLWV01000005">
    <property type="protein sequence ID" value="TCO77973.1"/>
    <property type="molecule type" value="Genomic_DNA"/>
</dbReference>
<dbReference type="SUPFAM" id="SSF47384">
    <property type="entry name" value="Homodimeric domain of signal transducing histidine kinase"/>
    <property type="match status" value="1"/>
</dbReference>
<feature type="transmembrane region" description="Helical" evidence="14">
    <location>
        <begin position="9"/>
        <end position="31"/>
    </location>
</feature>
<dbReference type="SMART" id="SM00387">
    <property type="entry name" value="HATPase_c"/>
    <property type="match status" value="1"/>
</dbReference>
<keyword evidence="6" id="KW-0808">Transferase</keyword>
<evidence type="ECO:0000256" key="11">
    <source>
        <dbReference type="ARBA" id="ARBA00022989"/>
    </source>
</evidence>
<feature type="transmembrane region" description="Helical" evidence="14">
    <location>
        <begin position="87"/>
        <end position="106"/>
    </location>
</feature>
<proteinExistence type="predicted"/>
<organism evidence="17 18">
    <name type="scientific">Marinisporobacter balticus</name>
    <dbReference type="NCBI Taxonomy" id="2018667"/>
    <lineage>
        <taxon>Bacteria</taxon>
        <taxon>Bacillati</taxon>
        <taxon>Bacillota</taxon>
        <taxon>Clostridia</taxon>
        <taxon>Peptostreptococcales</taxon>
        <taxon>Thermotaleaceae</taxon>
        <taxon>Marinisporobacter</taxon>
    </lineage>
</organism>
<comment type="subcellular location">
    <subcellularLocation>
        <location evidence="2">Cell membrane</location>
        <topology evidence="2">Multi-pass membrane protein</topology>
    </subcellularLocation>
</comment>
<evidence type="ECO:0000256" key="10">
    <source>
        <dbReference type="ARBA" id="ARBA00022840"/>
    </source>
</evidence>
<evidence type="ECO:0000259" key="16">
    <source>
        <dbReference type="PROSITE" id="PS50885"/>
    </source>
</evidence>
<dbReference type="PROSITE" id="PS50885">
    <property type="entry name" value="HAMP"/>
    <property type="match status" value="1"/>
</dbReference>
<dbReference type="SMART" id="SM00304">
    <property type="entry name" value="HAMP"/>
    <property type="match status" value="1"/>
</dbReference>
<evidence type="ECO:0000256" key="9">
    <source>
        <dbReference type="ARBA" id="ARBA00022777"/>
    </source>
</evidence>
<keyword evidence="5" id="KW-0597">Phosphoprotein</keyword>
<evidence type="ECO:0000256" key="4">
    <source>
        <dbReference type="ARBA" id="ARBA00022475"/>
    </source>
</evidence>
<dbReference type="Pfam" id="PF00672">
    <property type="entry name" value="HAMP"/>
    <property type="match status" value="1"/>
</dbReference>
<evidence type="ECO:0000256" key="7">
    <source>
        <dbReference type="ARBA" id="ARBA00022692"/>
    </source>
</evidence>
<gene>
    <name evidence="17" type="ORF">EV214_10569</name>
</gene>
<keyword evidence="10" id="KW-0067">ATP-binding</keyword>
<dbReference type="CDD" id="cd00082">
    <property type="entry name" value="HisKA"/>
    <property type="match status" value="1"/>
</dbReference>
<keyword evidence="4" id="KW-1003">Cell membrane</keyword>
<dbReference type="InterPro" id="IPR036097">
    <property type="entry name" value="HisK_dim/P_sf"/>
</dbReference>
<dbReference type="Gene3D" id="6.10.340.10">
    <property type="match status" value="1"/>
</dbReference>
<dbReference type="EC" id="2.7.13.3" evidence="3"/>
<keyword evidence="12" id="KW-0902">Two-component regulatory system</keyword>
<comment type="caution">
    <text evidence="17">The sequence shown here is derived from an EMBL/GenBank/DDBJ whole genome shotgun (WGS) entry which is preliminary data.</text>
</comment>
<keyword evidence="9 17" id="KW-0418">Kinase</keyword>
<evidence type="ECO:0000256" key="13">
    <source>
        <dbReference type="ARBA" id="ARBA00023136"/>
    </source>
</evidence>
<sequence length="385" mass="43923">MEKIKRHSIIISLILYFGIGLLVAEGIYLGISRWIDSTMINLLNPKPDALILQGNMLVTLFNDGNTYEGISSITDPKLFQLLKIVKSVMPIVIFGLSILLVALRFYRVKLKKQFDLLQYGMEKISNQDLNFKLESSRKDELGLLCNSFERMREDLQNTFQKLWNAEEKQNLLLRAFSHDLRTPLTILKGNNDVIRCLLDNENQKGNIKKSLTLSDDAIKRIELYSEALKNFKDIDQWEVKITSVNLLKFKENLISQSKIWETAFNKKFEVESNTEEVCKFDPVLSQLMLDKIIENAIRFAKSKIKIKINLHNNVLIFIIEDDGDGFSPEAIKYATDIFYSTDKARGHSGMGLAIANRLLGVYNSNLEIGNIESGGAIVSFSIKIE</sequence>
<evidence type="ECO:0000256" key="8">
    <source>
        <dbReference type="ARBA" id="ARBA00022741"/>
    </source>
</evidence>
<evidence type="ECO:0000259" key="15">
    <source>
        <dbReference type="PROSITE" id="PS50109"/>
    </source>
</evidence>
<evidence type="ECO:0000313" key="18">
    <source>
        <dbReference type="Proteomes" id="UP000294919"/>
    </source>
</evidence>
<dbReference type="InterPro" id="IPR036890">
    <property type="entry name" value="HATPase_C_sf"/>
</dbReference>
<keyword evidence="13 14" id="KW-0472">Membrane</keyword>
<reference evidence="17 18" key="1">
    <citation type="submission" date="2019-03" db="EMBL/GenBank/DDBJ databases">
        <title>Genomic Encyclopedia of Type Strains, Phase IV (KMG-IV): sequencing the most valuable type-strain genomes for metagenomic binning, comparative biology and taxonomic classification.</title>
        <authorList>
            <person name="Goeker M."/>
        </authorList>
    </citation>
    <scope>NUCLEOTIDE SEQUENCE [LARGE SCALE GENOMIC DNA]</scope>
    <source>
        <strain evidence="17 18">DSM 102940</strain>
    </source>
</reference>
<name>A0A4R2KVW0_9FIRM</name>
<dbReference type="Gene3D" id="3.30.565.10">
    <property type="entry name" value="Histidine kinase-like ATPase, C-terminal domain"/>
    <property type="match status" value="1"/>
</dbReference>
<evidence type="ECO:0000256" key="3">
    <source>
        <dbReference type="ARBA" id="ARBA00012438"/>
    </source>
</evidence>
<dbReference type="PANTHER" id="PTHR45528:SF1">
    <property type="entry name" value="SENSOR HISTIDINE KINASE CPXA"/>
    <property type="match status" value="1"/>
</dbReference>
<evidence type="ECO:0000256" key="2">
    <source>
        <dbReference type="ARBA" id="ARBA00004651"/>
    </source>
</evidence>
<dbReference type="InterPro" id="IPR050398">
    <property type="entry name" value="HssS/ArlS-like"/>
</dbReference>
<evidence type="ECO:0000256" key="14">
    <source>
        <dbReference type="SAM" id="Phobius"/>
    </source>
</evidence>
<dbReference type="PROSITE" id="PS50109">
    <property type="entry name" value="HIS_KIN"/>
    <property type="match status" value="1"/>
</dbReference>
<dbReference type="InterPro" id="IPR005467">
    <property type="entry name" value="His_kinase_dom"/>
</dbReference>
<feature type="domain" description="Histidine kinase" evidence="15">
    <location>
        <begin position="175"/>
        <end position="385"/>
    </location>
</feature>
<dbReference type="InterPro" id="IPR003660">
    <property type="entry name" value="HAMP_dom"/>
</dbReference>
<dbReference type="GO" id="GO:0000155">
    <property type="term" value="F:phosphorelay sensor kinase activity"/>
    <property type="evidence" value="ECO:0007669"/>
    <property type="project" value="InterPro"/>
</dbReference>
<dbReference type="SUPFAM" id="SSF158472">
    <property type="entry name" value="HAMP domain-like"/>
    <property type="match status" value="1"/>
</dbReference>
<dbReference type="RefSeq" id="WP_165916256.1">
    <property type="nucleotide sequence ID" value="NZ_SLWV01000005.1"/>
</dbReference>
<dbReference type="SUPFAM" id="SSF55874">
    <property type="entry name" value="ATPase domain of HSP90 chaperone/DNA topoisomerase II/histidine kinase"/>
    <property type="match status" value="1"/>
</dbReference>
<protein>
    <recommendedName>
        <fullName evidence="3">histidine kinase</fullName>
        <ecNumber evidence="3">2.7.13.3</ecNumber>
    </recommendedName>
</protein>
<evidence type="ECO:0000256" key="12">
    <source>
        <dbReference type="ARBA" id="ARBA00023012"/>
    </source>
</evidence>
<comment type="catalytic activity">
    <reaction evidence="1">
        <text>ATP + protein L-histidine = ADP + protein N-phospho-L-histidine.</text>
        <dbReference type="EC" id="2.7.13.3"/>
    </reaction>
</comment>
<dbReference type="InterPro" id="IPR003594">
    <property type="entry name" value="HATPase_dom"/>
</dbReference>
<evidence type="ECO:0000256" key="5">
    <source>
        <dbReference type="ARBA" id="ARBA00022553"/>
    </source>
</evidence>
<keyword evidence="7 14" id="KW-0812">Transmembrane</keyword>
<dbReference type="Gene3D" id="1.10.287.130">
    <property type="match status" value="1"/>
</dbReference>
<evidence type="ECO:0000313" key="17">
    <source>
        <dbReference type="EMBL" id="TCO77973.1"/>
    </source>
</evidence>
<dbReference type="AlphaFoldDB" id="A0A4R2KVW0"/>
<dbReference type="CDD" id="cd06225">
    <property type="entry name" value="HAMP"/>
    <property type="match status" value="1"/>
</dbReference>
<evidence type="ECO:0000256" key="6">
    <source>
        <dbReference type="ARBA" id="ARBA00022679"/>
    </source>
</evidence>
<feature type="domain" description="HAMP" evidence="16">
    <location>
        <begin position="120"/>
        <end position="160"/>
    </location>
</feature>
<keyword evidence="11 14" id="KW-1133">Transmembrane helix</keyword>
<dbReference type="Proteomes" id="UP000294919">
    <property type="component" value="Unassembled WGS sequence"/>
</dbReference>
<dbReference type="PANTHER" id="PTHR45528">
    <property type="entry name" value="SENSOR HISTIDINE KINASE CPXA"/>
    <property type="match status" value="1"/>
</dbReference>
<keyword evidence="18" id="KW-1185">Reference proteome</keyword>
<keyword evidence="8" id="KW-0547">Nucleotide-binding</keyword>
<evidence type="ECO:0000256" key="1">
    <source>
        <dbReference type="ARBA" id="ARBA00000085"/>
    </source>
</evidence>
<accession>A0A4R2KVW0</accession>
<dbReference type="Pfam" id="PF02518">
    <property type="entry name" value="HATPase_c"/>
    <property type="match status" value="1"/>
</dbReference>